<reference evidence="1" key="1">
    <citation type="submission" date="2018-02" db="EMBL/GenBank/DDBJ databases">
        <title>Rhizophora mucronata_Transcriptome.</title>
        <authorList>
            <person name="Meera S.P."/>
            <person name="Sreeshan A."/>
            <person name="Augustine A."/>
        </authorList>
    </citation>
    <scope>NUCLEOTIDE SEQUENCE</scope>
    <source>
        <tissue evidence="1">Leaf</tissue>
    </source>
</reference>
<name>A0A2P2NXY4_RHIMU</name>
<dbReference type="AlphaFoldDB" id="A0A2P2NXY4"/>
<accession>A0A2P2NXY4</accession>
<evidence type="ECO:0000313" key="1">
    <source>
        <dbReference type="EMBL" id="MBX47322.1"/>
    </source>
</evidence>
<sequence length="16" mass="1980">MTWVAWVFSWPINLET</sequence>
<protein>
    <submittedName>
        <fullName evidence="1">Uncharacterized protein</fullName>
    </submittedName>
</protein>
<proteinExistence type="predicted"/>
<dbReference type="EMBL" id="GGEC01066838">
    <property type="protein sequence ID" value="MBX47322.1"/>
    <property type="molecule type" value="Transcribed_RNA"/>
</dbReference>
<organism evidence="1">
    <name type="scientific">Rhizophora mucronata</name>
    <name type="common">Asiatic mangrove</name>
    <dbReference type="NCBI Taxonomy" id="61149"/>
    <lineage>
        <taxon>Eukaryota</taxon>
        <taxon>Viridiplantae</taxon>
        <taxon>Streptophyta</taxon>
        <taxon>Embryophyta</taxon>
        <taxon>Tracheophyta</taxon>
        <taxon>Spermatophyta</taxon>
        <taxon>Magnoliopsida</taxon>
        <taxon>eudicotyledons</taxon>
        <taxon>Gunneridae</taxon>
        <taxon>Pentapetalae</taxon>
        <taxon>rosids</taxon>
        <taxon>fabids</taxon>
        <taxon>Malpighiales</taxon>
        <taxon>Rhizophoraceae</taxon>
        <taxon>Rhizophora</taxon>
    </lineage>
</organism>